<gene>
    <name evidence="1" type="ORF">FEK34_05605</name>
    <name evidence="2" type="ORF">FEK35_10245</name>
</gene>
<comment type="caution">
    <text evidence="1">The sequence shown here is derived from an EMBL/GenBank/DDBJ whole genome shotgun (WGS) entry which is preliminary data.</text>
</comment>
<dbReference type="Proteomes" id="UP000308349">
    <property type="component" value="Unassembled WGS sequence"/>
</dbReference>
<name>A0A2L2JX26_9NOCA</name>
<dbReference type="Proteomes" id="UP000306378">
    <property type="component" value="Unassembled WGS sequence"/>
</dbReference>
<dbReference type="GeneID" id="57071899"/>
<accession>A0A2L2JX26</accession>
<evidence type="ECO:0000313" key="4">
    <source>
        <dbReference type="Proteomes" id="UP000308349"/>
    </source>
</evidence>
<sequence length="63" mass="7291">MITESMLEPLLGHARLPVMDVTTAHLVMQKHRHCLTTNCPIRHQAKIRLVQAKRMVPADWPHM</sequence>
<dbReference type="EMBL" id="VBUU01000007">
    <property type="protein sequence ID" value="TLG13512.1"/>
    <property type="molecule type" value="Genomic_DNA"/>
</dbReference>
<evidence type="ECO:0000313" key="3">
    <source>
        <dbReference type="Proteomes" id="UP000306378"/>
    </source>
</evidence>
<dbReference type="OrthoDB" id="4560244at2"/>
<reference evidence="3 4" key="1">
    <citation type="submission" date="2019-05" db="EMBL/GenBank/DDBJ databases">
        <title>Genomes sequences of two Nocardia cyriacigeorgica environmental isolates, type strains Nocardia asteroides ATCC 19247 and Nocardia cyriacigeorgica DSM 44484.</title>
        <authorList>
            <person name="Vautrin F."/>
            <person name="Bergeron E."/>
            <person name="Dubost A."/>
            <person name="Abrouk D."/>
            <person name="Rodriguez Nava V."/>
            <person name="Pujic P."/>
        </authorList>
    </citation>
    <scope>NUCLEOTIDE SEQUENCE [LARGE SCALE GENOMIC DNA]</scope>
    <source>
        <strain evidence="2 4">EML 1456</strain>
        <strain evidence="1 3">EML 446</strain>
    </source>
</reference>
<dbReference type="AlphaFoldDB" id="A0A2L2JX26"/>
<evidence type="ECO:0000313" key="2">
    <source>
        <dbReference type="EMBL" id="TLG13512.1"/>
    </source>
</evidence>
<evidence type="ECO:0000313" key="1">
    <source>
        <dbReference type="EMBL" id="TLF81127.1"/>
    </source>
</evidence>
<dbReference type="EMBL" id="VBUT01000002">
    <property type="protein sequence ID" value="TLF81127.1"/>
    <property type="molecule type" value="Genomic_DNA"/>
</dbReference>
<dbReference type="RefSeq" id="WP_036535642.1">
    <property type="nucleotide sequence ID" value="NZ_CP026746.1"/>
</dbReference>
<proteinExistence type="predicted"/>
<organism evidence="1 3">
    <name type="scientific">Nocardia cyriacigeorgica</name>
    <dbReference type="NCBI Taxonomy" id="135487"/>
    <lineage>
        <taxon>Bacteria</taxon>
        <taxon>Bacillati</taxon>
        <taxon>Actinomycetota</taxon>
        <taxon>Actinomycetes</taxon>
        <taxon>Mycobacteriales</taxon>
        <taxon>Nocardiaceae</taxon>
        <taxon>Nocardia</taxon>
    </lineage>
</organism>
<protein>
    <submittedName>
        <fullName evidence="1">Uncharacterized protein</fullName>
    </submittedName>
</protein>